<evidence type="ECO:0000256" key="2">
    <source>
        <dbReference type="ARBA" id="ARBA00024195"/>
    </source>
</evidence>
<dbReference type="InterPro" id="IPR043504">
    <property type="entry name" value="Peptidase_S1_PA_chymotrypsin"/>
</dbReference>
<keyword evidence="3" id="KW-0645">Protease</keyword>
<dbReference type="PROSITE" id="PS50240">
    <property type="entry name" value="TRYPSIN_DOM"/>
    <property type="match status" value="2"/>
</dbReference>
<dbReference type="InterPro" id="IPR001314">
    <property type="entry name" value="Peptidase_S1A"/>
</dbReference>
<protein>
    <recommendedName>
        <fullName evidence="5">Peptidase S1 domain-containing protein</fullName>
    </recommendedName>
</protein>
<comment type="similarity">
    <text evidence="2">Belongs to the peptidase S1 family. CLIP subfamily.</text>
</comment>
<feature type="domain" description="Peptidase S1" evidence="5">
    <location>
        <begin position="1"/>
        <end position="199"/>
    </location>
</feature>
<dbReference type="PRINTS" id="PR00722">
    <property type="entry name" value="CHYMOTRYPSIN"/>
</dbReference>
<keyword evidence="3" id="KW-0378">Hydrolase</keyword>
<evidence type="ECO:0000256" key="3">
    <source>
        <dbReference type="RuleBase" id="RU363034"/>
    </source>
</evidence>
<evidence type="ECO:0000256" key="4">
    <source>
        <dbReference type="SAM" id="SignalP"/>
    </source>
</evidence>
<dbReference type="AlphaFoldDB" id="A0A814VGB0"/>
<dbReference type="OrthoDB" id="60866at2759"/>
<dbReference type="FunFam" id="2.40.10.10:FF:000068">
    <property type="entry name" value="transmembrane protease serine 2"/>
    <property type="match status" value="2"/>
</dbReference>
<feature type="signal peptide" evidence="4">
    <location>
        <begin position="1"/>
        <end position="19"/>
    </location>
</feature>
<dbReference type="InterPro" id="IPR009003">
    <property type="entry name" value="Peptidase_S1_PA"/>
</dbReference>
<keyword evidence="4" id="KW-0732">Signal</keyword>
<dbReference type="Pfam" id="PF00089">
    <property type="entry name" value="Trypsin"/>
    <property type="match status" value="3"/>
</dbReference>
<dbReference type="InterPro" id="IPR018114">
    <property type="entry name" value="TRYPSIN_HIS"/>
</dbReference>
<dbReference type="CDD" id="cd00190">
    <property type="entry name" value="Tryp_SPc"/>
    <property type="match status" value="1"/>
</dbReference>
<reference evidence="6" key="1">
    <citation type="submission" date="2021-02" db="EMBL/GenBank/DDBJ databases">
        <authorList>
            <person name="Nowell W R."/>
        </authorList>
    </citation>
    <scope>NUCLEOTIDE SEQUENCE</scope>
</reference>
<feature type="chain" id="PRO_5033052847" description="Peptidase S1 domain-containing protein" evidence="4">
    <location>
        <begin position="20"/>
        <end position="578"/>
    </location>
</feature>
<dbReference type="Gene3D" id="2.40.10.10">
    <property type="entry name" value="Trypsin-like serine proteases"/>
    <property type="match status" value="3"/>
</dbReference>
<dbReference type="InterPro" id="IPR033116">
    <property type="entry name" value="TRYPSIN_SER"/>
</dbReference>
<dbReference type="PANTHER" id="PTHR24256">
    <property type="entry name" value="TRYPTASE-RELATED"/>
    <property type="match status" value="1"/>
</dbReference>
<evidence type="ECO:0000313" key="6">
    <source>
        <dbReference type="EMBL" id="CAF1185063.1"/>
    </source>
</evidence>
<keyword evidence="1" id="KW-1015">Disulfide bond</keyword>
<dbReference type="PROSITE" id="PS00134">
    <property type="entry name" value="TRYPSIN_HIS"/>
    <property type="match status" value="1"/>
</dbReference>
<dbReference type="GO" id="GO:0006508">
    <property type="term" value="P:proteolysis"/>
    <property type="evidence" value="ECO:0007669"/>
    <property type="project" value="UniProtKB-KW"/>
</dbReference>
<dbReference type="SUPFAM" id="SSF50494">
    <property type="entry name" value="Trypsin-like serine proteases"/>
    <property type="match status" value="3"/>
</dbReference>
<evidence type="ECO:0000259" key="5">
    <source>
        <dbReference type="PROSITE" id="PS50240"/>
    </source>
</evidence>
<dbReference type="InterPro" id="IPR001254">
    <property type="entry name" value="Trypsin_dom"/>
</dbReference>
<keyword evidence="3" id="KW-0720">Serine protease</keyword>
<comment type="caution">
    <text evidence="6">The sequence shown here is derived from an EMBL/GenBank/DDBJ whole genome shotgun (WGS) entry which is preliminary data.</text>
</comment>
<feature type="domain" description="Peptidase S1" evidence="5">
    <location>
        <begin position="261"/>
        <end position="533"/>
    </location>
</feature>
<sequence length="578" mass="63406">MKRTCSGTIISDIFLLTSASCFENSAYLTQYYTVTAGLHKLDNDTAVQTTAISHLIQHPNYTTDDHLNDIALVRVYPPFDFNTTNISPIILSNLTSVESMNLVAVGWMNTNHTPVTTTLHQVSIQENVECTTTKLKNATTQLCASGTCRNDMGGPLMVYSNENQQYELVGIIGHRTKCTTEGLFTRVAPYAEWIWSILNNPPPTPVPIPTIPTPAPTSPITIPPEVLGPPISFVCNTSYSCGCSSVPVVFHDEPSSLDSRIVGGETAQPHSWPWIVSLRAPPLGHACGGSLVNSEWVLTAAHCLPKPGFHTQVTIHIGDHDEDLPSPQIVSIVEVISHPDYVPPPKHINDIALIRISPPANLTSPETYAAVIGWGTLAWGHGRPKKLRQVRVKAIANDDERCANSIFDIDRQFCAMVDGGGKDSCQGDSGGPIHQWLGDHWEQVGIVKQSQTMMNDAQIRSLTLIDSFVPWLMAVEKIPVKVSDSGGPIHQWLGDHWEQVGIVSFGQQCAHANNPGIYTRLSFYHDWIQSVIQTKTNQTTTSSTLEPTSNTAGQTTIAFDAIQVYLFLFYVLIQRVDE</sequence>
<dbReference type="GO" id="GO:0004252">
    <property type="term" value="F:serine-type endopeptidase activity"/>
    <property type="evidence" value="ECO:0007669"/>
    <property type="project" value="InterPro"/>
</dbReference>
<evidence type="ECO:0000313" key="7">
    <source>
        <dbReference type="Proteomes" id="UP000663852"/>
    </source>
</evidence>
<evidence type="ECO:0000256" key="1">
    <source>
        <dbReference type="ARBA" id="ARBA00023157"/>
    </source>
</evidence>
<dbReference type="EMBL" id="CAJNOJ010000139">
    <property type="protein sequence ID" value="CAF1185063.1"/>
    <property type="molecule type" value="Genomic_DNA"/>
</dbReference>
<dbReference type="InterPro" id="IPR051487">
    <property type="entry name" value="Ser/Thr_Proteases_Immune/Dev"/>
</dbReference>
<dbReference type="PROSITE" id="PS00135">
    <property type="entry name" value="TRYPSIN_SER"/>
    <property type="match status" value="1"/>
</dbReference>
<name>A0A814VGB0_ADIRI</name>
<accession>A0A814VGB0</accession>
<proteinExistence type="inferred from homology"/>
<dbReference type="SMART" id="SM00020">
    <property type="entry name" value="Tryp_SPc"/>
    <property type="match status" value="2"/>
</dbReference>
<gene>
    <name evidence="6" type="ORF">EDS130_LOCUS24472</name>
</gene>
<organism evidence="6 7">
    <name type="scientific">Adineta ricciae</name>
    <name type="common">Rotifer</name>
    <dbReference type="NCBI Taxonomy" id="249248"/>
    <lineage>
        <taxon>Eukaryota</taxon>
        <taxon>Metazoa</taxon>
        <taxon>Spiralia</taxon>
        <taxon>Gnathifera</taxon>
        <taxon>Rotifera</taxon>
        <taxon>Eurotatoria</taxon>
        <taxon>Bdelloidea</taxon>
        <taxon>Adinetida</taxon>
        <taxon>Adinetidae</taxon>
        <taxon>Adineta</taxon>
    </lineage>
</organism>
<dbReference type="Proteomes" id="UP000663852">
    <property type="component" value="Unassembled WGS sequence"/>
</dbReference>